<dbReference type="SUPFAM" id="SSF48264">
    <property type="entry name" value="Cytochrome P450"/>
    <property type="match status" value="1"/>
</dbReference>
<dbReference type="KEGG" id="dph:EHF33_08865"/>
<keyword evidence="3" id="KW-0479">Metal-binding</keyword>
<dbReference type="PROSITE" id="PS00086">
    <property type="entry name" value="CYTOCHROME_P450"/>
    <property type="match status" value="1"/>
</dbReference>
<keyword evidence="3" id="KW-0408">Iron</keyword>
<dbReference type="Proteomes" id="UP000276417">
    <property type="component" value="Chromosome 1"/>
</dbReference>
<dbReference type="EMBL" id="CP034183">
    <property type="protein sequence ID" value="AZI42848.1"/>
    <property type="molecule type" value="Genomic_DNA"/>
</dbReference>
<dbReference type="InterPro" id="IPR002397">
    <property type="entry name" value="Cyt_P450_B"/>
</dbReference>
<dbReference type="GO" id="GO:0005506">
    <property type="term" value="F:iron ion binding"/>
    <property type="evidence" value="ECO:0007669"/>
    <property type="project" value="InterPro"/>
</dbReference>
<keyword evidence="3" id="KW-0560">Oxidoreductase</keyword>
<accession>A0A3G8YC21</accession>
<dbReference type="GO" id="GO:0004497">
    <property type="term" value="F:monooxygenase activity"/>
    <property type="evidence" value="ECO:0007669"/>
    <property type="project" value="UniProtKB-KW"/>
</dbReference>
<organism evidence="4 5">
    <name type="scientific">Deinococcus psychrotolerans</name>
    <dbReference type="NCBI Taxonomy" id="2489213"/>
    <lineage>
        <taxon>Bacteria</taxon>
        <taxon>Thermotogati</taxon>
        <taxon>Deinococcota</taxon>
        <taxon>Deinococci</taxon>
        <taxon>Deinococcales</taxon>
        <taxon>Deinococcaceae</taxon>
        <taxon>Deinococcus</taxon>
    </lineage>
</organism>
<keyword evidence="3" id="KW-0349">Heme</keyword>
<evidence type="ECO:0000313" key="5">
    <source>
        <dbReference type="Proteomes" id="UP000276417"/>
    </source>
</evidence>
<proteinExistence type="inferred from homology"/>
<dbReference type="InterPro" id="IPR036396">
    <property type="entry name" value="Cyt_P450_sf"/>
</dbReference>
<keyword evidence="5" id="KW-1185">Reference proteome</keyword>
<dbReference type="RefSeq" id="WP_124870226.1">
    <property type="nucleotide sequence ID" value="NZ_CP034183.1"/>
</dbReference>
<dbReference type="InterPro" id="IPR017972">
    <property type="entry name" value="Cyt_P450_CS"/>
</dbReference>
<dbReference type="InterPro" id="IPR050121">
    <property type="entry name" value="Cytochrome_P450_monoxygenase"/>
</dbReference>
<dbReference type="Gene3D" id="1.10.630.10">
    <property type="entry name" value="Cytochrome P450"/>
    <property type="match status" value="1"/>
</dbReference>
<dbReference type="PANTHER" id="PTHR24305">
    <property type="entry name" value="CYTOCHROME P450"/>
    <property type="match status" value="1"/>
</dbReference>
<gene>
    <name evidence="4" type="ORF">EHF33_08865</name>
</gene>
<comment type="cofactor">
    <cofactor evidence="1">
        <name>heme</name>
        <dbReference type="ChEBI" id="CHEBI:30413"/>
    </cofactor>
</comment>
<dbReference type="GO" id="GO:0016705">
    <property type="term" value="F:oxidoreductase activity, acting on paired donors, with incorporation or reduction of molecular oxygen"/>
    <property type="evidence" value="ECO:0007669"/>
    <property type="project" value="InterPro"/>
</dbReference>
<evidence type="ECO:0000256" key="1">
    <source>
        <dbReference type="ARBA" id="ARBA00001971"/>
    </source>
</evidence>
<evidence type="ECO:0000256" key="2">
    <source>
        <dbReference type="ARBA" id="ARBA00010617"/>
    </source>
</evidence>
<dbReference type="PRINTS" id="PR00359">
    <property type="entry name" value="BP450"/>
</dbReference>
<sequence length="385" mass="42473">MNLSDLPRPRALPFSGHLQRWGGQPLELIEEGAALGELFGLQLGLRTVVGYSPAWNKRMLTDLNTFASAGGFSAVVPYLAGGIILTDAPGHGPRRQLMNPGFGKAHLETLKTRIESALREFNAQFFKADFDALQWADGAVLAMLNAAYFSGEFPDKLLHAFLAPLRFPFPTPAYPRPLLFARFDAELGRLAQRRLTQRRFTQGSDDLLALLAKLPGGVREARISLAAGHDTTTHTLAWAAWHLAQFPEWHTSERHPAVIKETLRLYPPGWMGSRRLAQDSEFEGVRLPKGALALYSPYLSGRDATRWERAGEFWPQRWQAGFRPPAWSYLPFGGGERVCLGMHLANLMLETALASLPPLSALRGNPAPRPGVTLGPSGALWVRAN</sequence>
<comment type="similarity">
    <text evidence="2 3">Belongs to the cytochrome P450 family.</text>
</comment>
<evidence type="ECO:0000256" key="3">
    <source>
        <dbReference type="RuleBase" id="RU000461"/>
    </source>
</evidence>
<dbReference type="OrthoDB" id="9789468at2"/>
<keyword evidence="3" id="KW-0503">Monooxygenase</keyword>
<dbReference type="AlphaFoldDB" id="A0A3G8YC21"/>
<dbReference type="InterPro" id="IPR001128">
    <property type="entry name" value="Cyt_P450"/>
</dbReference>
<dbReference type="Pfam" id="PF00067">
    <property type="entry name" value="p450"/>
    <property type="match status" value="1"/>
</dbReference>
<reference evidence="4 5" key="1">
    <citation type="submission" date="2018-11" db="EMBL/GenBank/DDBJ databases">
        <title>Deinococcus shelandsis sp. nov., isolated from South Shetland Islands soil of Antarctica.</title>
        <authorList>
            <person name="Tian J."/>
        </authorList>
    </citation>
    <scope>NUCLEOTIDE SEQUENCE [LARGE SCALE GENOMIC DNA]</scope>
    <source>
        <strain evidence="4 5">S14-83T</strain>
    </source>
</reference>
<name>A0A3G8YC21_9DEIO</name>
<dbReference type="PRINTS" id="PR00385">
    <property type="entry name" value="P450"/>
</dbReference>
<dbReference type="GO" id="GO:0020037">
    <property type="term" value="F:heme binding"/>
    <property type="evidence" value="ECO:0007669"/>
    <property type="project" value="InterPro"/>
</dbReference>
<dbReference type="PANTHER" id="PTHR24305:SF166">
    <property type="entry name" value="CYTOCHROME P450 12A4, MITOCHONDRIAL-RELATED"/>
    <property type="match status" value="1"/>
</dbReference>
<protein>
    <submittedName>
        <fullName evidence="4">Cytochrome P450</fullName>
    </submittedName>
</protein>
<dbReference type="CDD" id="cd00302">
    <property type="entry name" value="cytochrome_P450"/>
    <property type="match status" value="1"/>
</dbReference>
<evidence type="ECO:0000313" key="4">
    <source>
        <dbReference type="EMBL" id="AZI42848.1"/>
    </source>
</evidence>